<sequence length="96" mass="10862">MLNSITANREETHLNATINKIALSKRIPLPPEPAGPIQQMTASSPAILINHYPDSINESGVTSTRCNPNCQDYRSRRNGMEIRIFGCQRRRRLYPV</sequence>
<proteinExistence type="predicted"/>
<name>A0A8X6VNJ4_TRICX</name>
<comment type="caution">
    <text evidence="1">The sequence shown here is derived from an EMBL/GenBank/DDBJ whole genome shotgun (WGS) entry which is preliminary data.</text>
</comment>
<dbReference type="AlphaFoldDB" id="A0A8X6VNJ4"/>
<evidence type="ECO:0000313" key="1">
    <source>
        <dbReference type="EMBL" id="GFY15023.1"/>
    </source>
</evidence>
<keyword evidence="2" id="KW-1185">Reference proteome</keyword>
<evidence type="ECO:0000313" key="2">
    <source>
        <dbReference type="Proteomes" id="UP000887159"/>
    </source>
</evidence>
<protein>
    <submittedName>
        <fullName evidence="1">Uncharacterized protein</fullName>
    </submittedName>
</protein>
<organism evidence="1 2">
    <name type="scientific">Trichonephila clavipes</name>
    <name type="common">Golden silk orbweaver</name>
    <name type="synonym">Nephila clavipes</name>
    <dbReference type="NCBI Taxonomy" id="2585209"/>
    <lineage>
        <taxon>Eukaryota</taxon>
        <taxon>Metazoa</taxon>
        <taxon>Ecdysozoa</taxon>
        <taxon>Arthropoda</taxon>
        <taxon>Chelicerata</taxon>
        <taxon>Arachnida</taxon>
        <taxon>Araneae</taxon>
        <taxon>Araneomorphae</taxon>
        <taxon>Entelegynae</taxon>
        <taxon>Araneoidea</taxon>
        <taxon>Nephilidae</taxon>
        <taxon>Trichonephila</taxon>
    </lineage>
</organism>
<gene>
    <name evidence="1" type="ORF">TNCV_4492761</name>
</gene>
<reference evidence="1" key="1">
    <citation type="submission" date="2020-08" db="EMBL/GenBank/DDBJ databases">
        <title>Multicomponent nature underlies the extraordinary mechanical properties of spider dragline silk.</title>
        <authorList>
            <person name="Kono N."/>
            <person name="Nakamura H."/>
            <person name="Mori M."/>
            <person name="Yoshida Y."/>
            <person name="Ohtoshi R."/>
            <person name="Malay A.D."/>
            <person name="Moran D.A.P."/>
            <person name="Tomita M."/>
            <person name="Numata K."/>
            <person name="Arakawa K."/>
        </authorList>
    </citation>
    <scope>NUCLEOTIDE SEQUENCE</scope>
</reference>
<dbReference type="EMBL" id="BMAU01021333">
    <property type="protein sequence ID" value="GFY15023.1"/>
    <property type="molecule type" value="Genomic_DNA"/>
</dbReference>
<accession>A0A8X6VNJ4</accession>
<dbReference type="Proteomes" id="UP000887159">
    <property type="component" value="Unassembled WGS sequence"/>
</dbReference>